<evidence type="ECO:0000256" key="1">
    <source>
        <dbReference type="SAM" id="SignalP"/>
    </source>
</evidence>
<organism evidence="2 3">
    <name type="scientific">Vibrio qingdaonensis</name>
    <dbReference type="NCBI Taxonomy" id="2829491"/>
    <lineage>
        <taxon>Bacteria</taxon>
        <taxon>Pseudomonadati</taxon>
        <taxon>Pseudomonadota</taxon>
        <taxon>Gammaproteobacteria</taxon>
        <taxon>Vibrionales</taxon>
        <taxon>Vibrionaceae</taxon>
        <taxon>Vibrio</taxon>
    </lineage>
</organism>
<accession>A0A9X3HX95</accession>
<name>A0A9X3HX95_9VIBR</name>
<dbReference type="Proteomes" id="UP001155587">
    <property type="component" value="Unassembled WGS sequence"/>
</dbReference>
<dbReference type="AlphaFoldDB" id="A0A9X3HX95"/>
<keyword evidence="1" id="KW-0732">Signal</keyword>
<evidence type="ECO:0000313" key="3">
    <source>
        <dbReference type="Proteomes" id="UP001155587"/>
    </source>
</evidence>
<dbReference type="Pfam" id="PF11279">
    <property type="entry name" value="DUF3080"/>
    <property type="match status" value="1"/>
</dbReference>
<dbReference type="EMBL" id="JAKRRY010000022">
    <property type="protein sequence ID" value="MCW8347495.1"/>
    <property type="molecule type" value="Genomic_DNA"/>
</dbReference>
<gene>
    <name evidence="2" type="ORF">MD535_15955</name>
</gene>
<feature type="chain" id="PRO_5040900758" evidence="1">
    <location>
        <begin position="28"/>
        <end position="357"/>
    </location>
</feature>
<feature type="signal peptide" evidence="1">
    <location>
        <begin position="1"/>
        <end position="27"/>
    </location>
</feature>
<proteinExistence type="predicted"/>
<dbReference type="RefSeq" id="WP_265676026.1">
    <property type="nucleotide sequence ID" value="NZ_JAKRRY010000022.1"/>
</dbReference>
<sequence>MVLLPNLMSLISIKRCALLIVSTVSVAGCFQSNAQGDLFSDYQHRIASVQQQPVAIVPDVSLVSLPDKRDIFLTIPVTTLGIVQTYQLRKCGLFGLVAEKNSSLGKVQDEFRYFDYQLQLIVGLEACLASDSIDSDLKSELQAILDSKYHYLPYYFSNLVLSSDAMRSQLNSDGWVVLNASRTAVYVQPALEKLNQVSDYILGVQAGTSSALEMPEPLMAYQEVLEKQRVVGNLLFSLKASTAWLNAITLQLKEHDSGIVCGPGRDMTRFRYLVNVFNQQFIARVQPYLAFISSEYQVIARDISVIDSALLAGNHDMSHYPTHAIYQQFTIATQSHVRYWKALFQRCGKTLNEVRGH</sequence>
<protein>
    <submittedName>
        <fullName evidence="2">DUF3080 domain-containing protein</fullName>
    </submittedName>
</protein>
<evidence type="ECO:0000313" key="2">
    <source>
        <dbReference type="EMBL" id="MCW8347495.1"/>
    </source>
</evidence>
<reference evidence="2" key="1">
    <citation type="submission" date="2022-02" db="EMBL/GenBank/DDBJ databases">
        <title>Vibrio sp. nov, a new bacterium isolated from seawater.</title>
        <authorList>
            <person name="Yuan Y."/>
        </authorList>
    </citation>
    <scope>NUCLEOTIDE SEQUENCE</scope>
    <source>
        <strain evidence="2">ZSDZ65</strain>
    </source>
</reference>
<keyword evidence="3" id="KW-1185">Reference proteome</keyword>
<dbReference type="InterPro" id="IPR021431">
    <property type="entry name" value="DUF3080"/>
</dbReference>
<comment type="caution">
    <text evidence="2">The sequence shown here is derived from an EMBL/GenBank/DDBJ whole genome shotgun (WGS) entry which is preliminary data.</text>
</comment>